<dbReference type="InterPro" id="IPR004447">
    <property type="entry name" value="Peptidase_S41A"/>
</dbReference>
<dbReference type="CDD" id="cd06782">
    <property type="entry name" value="cpPDZ_CPP-like"/>
    <property type="match status" value="1"/>
</dbReference>
<dbReference type="Proteomes" id="UP000295164">
    <property type="component" value="Unassembled WGS sequence"/>
</dbReference>
<dbReference type="InterPro" id="IPR001478">
    <property type="entry name" value="PDZ"/>
</dbReference>
<dbReference type="Gene3D" id="3.90.226.10">
    <property type="entry name" value="2-enoyl-CoA Hydratase, Chain A, domain 1"/>
    <property type="match status" value="1"/>
</dbReference>
<dbReference type="GO" id="GO:0006508">
    <property type="term" value="P:proteolysis"/>
    <property type="evidence" value="ECO:0007669"/>
    <property type="project" value="UniProtKB-KW"/>
</dbReference>
<dbReference type="InterPro" id="IPR041489">
    <property type="entry name" value="PDZ_6"/>
</dbReference>
<evidence type="ECO:0000256" key="2">
    <source>
        <dbReference type="ARBA" id="ARBA00022670"/>
    </source>
</evidence>
<proteinExistence type="inferred from homology"/>
<comment type="similarity">
    <text evidence="1 5">Belongs to the peptidase S41A family.</text>
</comment>
<feature type="domain" description="PDZ" evidence="6">
    <location>
        <begin position="91"/>
        <end position="161"/>
    </location>
</feature>
<accession>A0A4R4DVZ6</accession>
<dbReference type="RefSeq" id="WP_131853155.1">
    <property type="nucleotide sequence ID" value="NZ_SKFH01000030.1"/>
</dbReference>
<dbReference type="Gene3D" id="2.30.42.10">
    <property type="match status" value="1"/>
</dbReference>
<dbReference type="PROSITE" id="PS50106">
    <property type="entry name" value="PDZ"/>
    <property type="match status" value="1"/>
</dbReference>
<dbReference type="GO" id="GO:0007165">
    <property type="term" value="P:signal transduction"/>
    <property type="evidence" value="ECO:0007669"/>
    <property type="project" value="TreeGrafter"/>
</dbReference>
<dbReference type="Gene3D" id="3.30.750.44">
    <property type="match status" value="1"/>
</dbReference>
<evidence type="ECO:0000313" key="7">
    <source>
        <dbReference type="EMBL" id="TCZ68098.1"/>
    </source>
</evidence>
<evidence type="ECO:0000256" key="3">
    <source>
        <dbReference type="ARBA" id="ARBA00022801"/>
    </source>
</evidence>
<dbReference type="CDD" id="cd07560">
    <property type="entry name" value="Peptidase_S41_CPP"/>
    <property type="match status" value="1"/>
</dbReference>
<dbReference type="NCBIfam" id="TIGR00225">
    <property type="entry name" value="prc"/>
    <property type="match status" value="1"/>
</dbReference>
<dbReference type="SMART" id="SM00228">
    <property type="entry name" value="PDZ"/>
    <property type="match status" value="1"/>
</dbReference>
<dbReference type="OrthoDB" id="9812068at2"/>
<dbReference type="AlphaFoldDB" id="A0A4R4DVZ6"/>
<dbReference type="InterPro" id="IPR005151">
    <property type="entry name" value="Tail-specific_protease"/>
</dbReference>
<dbReference type="GO" id="GO:0004175">
    <property type="term" value="F:endopeptidase activity"/>
    <property type="evidence" value="ECO:0007669"/>
    <property type="project" value="TreeGrafter"/>
</dbReference>
<organism evidence="7 8">
    <name type="scientific">Flaviaesturariibacter aridisoli</name>
    <dbReference type="NCBI Taxonomy" id="2545761"/>
    <lineage>
        <taxon>Bacteria</taxon>
        <taxon>Pseudomonadati</taxon>
        <taxon>Bacteroidota</taxon>
        <taxon>Chitinophagia</taxon>
        <taxon>Chitinophagales</taxon>
        <taxon>Chitinophagaceae</taxon>
        <taxon>Flaviaestuariibacter</taxon>
    </lineage>
</organism>
<evidence type="ECO:0000256" key="5">
    <source>
        <dbReference type="RuleBase" id="RU004404"/>
    </source>
</evidence>
<dbReference type="SUPFAM" id="SSF50156">
    <property type="entry name" value="PDZ domain-like"/>
    <property type="match status" value="1"/>
</dbReference>
<reference evidence="7 8" key="1">
    <citation type="submission" date="2019-03" db="EMBL/GenBank/DDBJ databases">
        <authorList>
            <person name="Kim M.K.M."/>
        </authorList>
    </citation>
    <scope>NUCLEOTIDE SEQUENCE [LARGE SCALE GENOMIC DNA]</scope>
    <source>
        <strain evidence="7 8">17J68-15</strain>
    </source>
</reference>
<evidence type="ECO:0000256" key="1">
    <source>
        <dbReference type="ARBA" id="ARBA00009179"/>
    </source>
</evidence>
<dbReference type="PANTHER" id="PTHR32060:SF30">
    <property type="entry name" value="CARBOXY-TERMINAL PROCESSING PROTEASE CTPA"/>
    <property type="match status" value="1"/>
</dbReference>
<comment type="caution">
    <text evidence="7">The sequence shown here is derived from an EMBL/GenBank/DDBJ whole genome shotgun (WGS) entry which is preliminary data.</text>
</comment>
<dbReference type="Pfam" id="PF03572">
    <property type="entry name" value="Peptidase_S41"/>
    <property type="match status" value="1"/>
</dbReference>
<dbReference type="PANTHER" id="PTHR32060">
    <property type="entry name" value="TAIL-SPECIFIC PROTEASE"/>
    <property type="match status" value="1"/>
</dbReference>
<dbReference type="Pfam" id="PF17820">
    <property type="entry name" value="PDZ_6"/>
    <property type="match status" value="1"/>
</dbReference>
<name>A0A4R4DVZ6_9BACT</name>
<keyword evidence="2 5" id="KW-0645">Protease</keyword>
<keyword evidence="3 5" id="KW-0378">Hydrolase</keyword>
<gene>
    <name evidence="7" type="ORF">E0486_14830</name>
</gene>
<dbReference type="EMBL" id="SKFH01000030">
    <property type="protein sequence ID" value="TCZ68098.1"/>
    <property type="molecule type" value="Genomic_DNA"/>
</dbReference>
<dbReference type="InterPro" id="IPR029045">
    <property type="entry name" value="ClpP/crotonase-like_dom_sf"/>
</dbReference>
<dbReference type="SMART" id="SM00245">
    <property type="entry name" value="TSPc"/>
    <property type="match status" value="1"/>
</dbReference>
<keyword evidence="4 5" id="KW-0720">Serine protease</keyword>
<protein>
    <submittedName>
        <fullName evidence="7">S41 family peptidase</fullName>
    </submittedName>
</protein>
<keyword evidence="8" id="KW-1185">Reference proteome</keyword>
<evidence type="ECO:0000256" key="4">
    <source>
        <dbReference type="ARBA" id="ARBA00022825"/>
    </source>
</evidence>
<evidence type="ECO:0000313" key="8">
    <source>
        <dbReference type="Proteomes" id="UP000295164"/>
    </source>
</evidence>
<dbReference type="GO" id="GO:0030288">
    <property type="term" value="C:outer membrane-bounded periplasmic space"/>
    <property type="evidence" value="ECO:0007669"/>
    <property type="project" value="TreeGrafter"/>
</dbReference>
<sequence>MRNKKLQVWLPLLFSLVMISGMFFGFRLHQQTGTGKGFFAREGRSSLQEAIDLIRSKYVDKVRIDSLQDNAMEGLMNQLDPHSVYIPNREVSEANEDIAGNFEGIGVEFNIFSDTVNVLYVVPGGPGEKAGLQIGDRIIQVNDANIVSKTLPSDSIRRMIRGPGGTQVKLSIVRKNTTQYFYVTRGTIPLPSLDAAYMLDGANGYIRLNKFSETTYREFMRAMEDLQAKGMKALVLDLRGNGGGLVTQAVNIADEFIGGNELIVYTQGTNSQRHDYNATKDGVFEKGKLVVLVDELTASASEILAGALQDLDRATIVGRRSFGKGLVQEQYGLSDGSAIRLTVARYFTPLGRSIQRPYDKGKKVYLEEVLERYRNGEVIHPDSVYHATGQAYKTKAGRTVYGGGGIMPDVYVPVDTSSLTANISKLYLDGKFNNYVYLYYMSHRNDVNAFKAPADFARGFVNTDAAWQGLVDFAEKDSVNLRNIPEKDKREVQARIRAYLARLRWRTQGFYEVYNQTDPVVLRAQQVVKS</sequence>
<evidence type="ECO:0000259" key="6">
    <source>
        <dbReference type="PROSITE" id="PS50106"/>
    </source>
</evidence>
<dbReference type="GO" id="GO:0008236">
    <property type="term" value="F:serine-type peptidase activity"/>
    <property type="evidence" value="ECO:0007669"/>
    <property type="project" value="UniProtKB-KW"/>
</dbReference>
<dbReference type="InterPro" id="IPR036034">
    <property type="entry name" value="PDZ_sf"/>
</dbReference>
<dbReference type="SUPFAM" id="SSF52096">
    <property type="entry name" value="ClpP/crotonase"/>
    <property type="match status" value="1"/>
</dbReference>